<dbReference type="Proteomes" id="UP000198460">
    <property type="component" value="Unassembled WGS sequence"/>
</dbReference>
<gene>
    <name evidence="1" type="ORF">BSIN_4141</name>
</gene>
<protein>
    <submittedName>
        <fullName evidence="1">Uncharacterized protein</fullName>
    </submittedName>
</protein>
<organism evidence="1 2">
    <name type="scientific">Burkholderia singularis</name>
    <dbReference type="NCBI Taxonomy" id="1503053"/>
    <lineage>
        <taxon>Bacteria</taxon>
        <taxon>Pseudomonadati</taxon>
        <taxon>Pseudomonadota</taxon>
        <taxon>Betaproteobacteria</taxon>
        <taxon>Burkholderiales</taxon>
        <taxon>Burkholderiaceae</taxon>
        <taxon>Burkholderia</taxon>
        <taxon>pseudomallei group</taxon>
    </lineage>
</organism>
<dbReference type="RefSeq" id="WP_089341079.1">
    <property type="nucleotide sequence ID" value="NZ_FXAN01000067.1"/>
</dbReference>
<proteinExistence type="predicted"/>
<reference evidence="1 2" key="1">
    <citation type="submission" date="2017-04" db="EMBL/GenBank/DDBJ databases">
        <authorList>
            <person name="Afonso C.L."/>
            <person name="Miller P.J."/>
            <person name="Scott M.A."/>
            <person name="Spackman E."/>
            <person name="Goraichik I."/>
            <person name="Dimitrov K.M."/>
            <person name="Suarez D.L."/>
            <person name="Swayne D.E."/>
        </authorList>
    </citation>
    <scope>NUCLEOTIDE SEQUENCE [LARGE SCALE GENOMIC DNA]</scope>
    <source>
        <strain evidence="1">LMG 28154</strain>
    </source>
</reference>
<accession>A0A238H704</accession>
<sequence length="85" mass="9648">MIVMARNSFEVAPSAQPRHGFDARNRRIDLKNFEFAGDRWLAALFVNIERHEYEQPLLFAVRRPIDSSAGRAAPASGRDIRHASV</sequence>
<dbReference type="AlphaFoldDB" id="A0A238H704"/>
<name>A0A238H704_9BURK</name>
<dbReference type="EMBL" id="FXAN01000067">
    <property type="protein sequence ID" value="SMG01109.1"/>
    <property type="molecule type" value="Genomic_DNA"/>
</dbReference>
<evidence type="ECO:0000313" key="2">
    <source>
        <dbReference type="Proteomes" id="UP000198460"/>
    </source>
</evidence>
<evidence type="ECO:0000313" key="1">
    <source>
        <dbReference type="EMBL" id="SMG01109.1"/>
    </source>
</evidence>